<feature type="transmembrane region" description="Helical" evidence="2">
    <location>
        <begin position="120"/>
        <end position="141"/>
    </location>
</feature>
<organism evidence="4 5">
    <name type="scientific">Candidatus Methylacidiphilum infernorum</name>
    <dbReference type="NCBI Taxonomy" id="511746"/>
    <lineage>
        <taxon>Bacteria</taxon>
        <taxon>Pseudomonadati</taxon>
        <taxon>Verrucomicrobiota</taxon>
        <taxon>Methylacidiphilae</taxon>
        <taxon>Methylacidiphilales</taxon>
        <taxon>Methylacidiphilaceae</taxon>
        <taxon>Methylacidiphilum (ex Ratnadevi et al. 2023)</taxon>
    </lineage>
</organism>
<dbReference type="Gene3D" id="1.10.260.40">
    <property type="entry name" value="lambda repressor-like DNA-binding domains"/>
    <property type="match status" value="1"/>
</dbReference>
<feature type="region of interest" description="Disordered" evidence="1">
    <location>
        <begin position="154"/>
        <end position="194"/>
    </location>
</feature>
<evidence type="ECO:0000256" key="2">
    <source>
        <dbReference type="SAM" id="Phobius"/>
    </source>
</evidence>
<dbReference type="PANTHER" id="PTHR34475:SF1">
    <property type="entry name" value="CYTOSKELETON PROTEIN RODZ"/>
    <property type="match status" value="1"/>
</dbReference>
<dbReference type="Pfam" id="PF13413">
    <property type="entry name" value="HTH_25"/>
    <property type="match status" value="1"/>
</dbReference>
<feature type="compositionally biased region" description="Polar residues" evidence="1">
    <location>
        <begin position="180"/>
        <end position="189"/>
    </location>
</feature>
<evidence type="ECO:0000256" key="1">
    <source>
        <dbReference type="SAM" id="MobiDB-lite"/>
    </source>
</evidence>
<dbReference type="InterPro" id="IPR010982">
    <property type="entry name" value="Lambda_DNA-bd_dom_sf"/>
</dbReference>
<dbReference type="InterPro" id="IPR050400">
    <property type="entry name" value="Bact_Cytoskel_RodZ"/>
</dbReference>
<evidence type="ECO:0000313" key="5">
    <source>
        <dbReference type="Proteomes" id="UP000663088"/>
    </source>
</evidence>
<sequence length="378" mass="42030">MRRRKIMEKGMKQTVGQRLQAAREAQGLSLQTVSKITKILPEQLAALEQDQYEKIPASTQVRGFVRIYARTLGMDEKPLLDELDNIFGFREEDNHLLISLPVKYVDPSVKKEPFFTPQKIAFFFAFLLFVLMCSIGLYRIYQVTSFRHGPGKTASYEEQIRKSPELKPSILEPLTKEQPTEGSQGNLFQVENMPVKRATPLHPIKLEEKPQEQSLSSTPSSSPPPLPSSPPPSSPSANAEASNTENIKIMRALPVTPEPVPNLEDHPRTKDGEIESDADSADENSAEEPAVSFAEKNYKLVVQARKDSWIFIQVIEGGKAKQVFSGVLHGGEHKEFIGPRFQIRASNISQVEFILDGKSISVASAGESPQDIILPATP</sequence>
<feature type="domain" description="Cytoskeleton protein RodZ-like C-terminal" evidence="3">
    <location>
        <begin position="301"/>
        <end position="364"/>
    </location>
</feature>
<reference evidence="4 5" key="1">
    <citation type="submission" date="2020-12" db="EMBL/GenBank/DDBJ databases">
        <authorList>
            <person name="Awala S.I."/>
            <person name="Gwak J.-H."/>
            <person name="Kim S.-J."/>
            <person name="Rhee S.-K."/>
        </authorList>
    </citation>
    <scope>NUCLEOTIDE SEQUENCE [LARGE SCALE GENOMIC DNA]</scope>
    <source>
        <strain evidence="4 5">IT5</strain>
    </source>
</reference>
<keyword evidence="2" id="KW-0812">Transmembrane</keyword>
<dbReference type="Proteomes" id="UP000663088">
    <property type="component" value="Chromosome"/>
</dbReference>
<keyword evidence="2" id="KW-0472">Membrane</keyword>
<keyword evidence="2" id="KW-1133">Transmembrane helix</keyword>
<dbReference type="EMBL" id="CP065956">
    <property type="protein sequence ID" value="QSR86324.1"/>
    <property type="molecule type" value="Genomic_DNA"/>
</dbReference>
<feature type="compositionally biased region" description="Acidic residues" evidence="1">
    <location>
        <begin position="274"/>
        <end position="286"/>
    </location>
</feature>
<dbReference type="InterPro" id="IPR025194">
    <property type="entry name" value="RodZ-like_C"/>
</dbReference>
<feature type="compositionally biased region" description="Basic and acidic residues" evidence="1">
    <location>
        <begin position="263"/>
        <end position="273"/>
    </location>
</feature>
<dbReference type="PANTHER" id="PTHR34475">
    <property type="match status" value="1"/>
</dbReference>
<feature type="compositionally biased region" description="Pro residues" evidence="1">
    <location>
        <begin position="221"/>
        <end position="234"/>
    </location>
</feature>
<name>A0ABX7PU90_9BACT</name>
<proteinExistence type="predicted"/>
<feature type="region of interest" description="Disordered" evidence="1">
    <location>
        <begin position="206"/>
        <end position="290"/>
    </location>
</feature>
<dbReference type="Pfam" id="PF13464">
    <property type="entry name" value="RodZ_C"/>
    <property type="match status" value="1"/>
</dbReference>
<feature type="compositionally biased region" description="Polar residues" evidence="1">
    <location>
        <begin position="237"/>
        <end position="246"/>
    </location>
</feature>
<protein>
    <submittedName>
        <fullName evidence="4">Helix-turn-helix domain-containing protein</fullName>
    </submittedName>
</protein>
<evidence type="ECO:0000313" key="4">
    <source>
        <dbReference type="EMBL" id="QSR86324.1"/>
    </source>
</evidence>
<keyword evidence="5" id="KW-1185">Reference proteome</keyword>
<gene>
    <name evidence="4" type="ORF">EM20IM_07415</name>
</gene>
<accession>A0ABX7PU90</accession>
<evidence type="ECO:0000259" key="3">
    <source>
        <dbReference type="Pfam" id="PF13464"/>
    </source>
</evidence>